<protein>
    <recommendedName>
        <fullName evidence="2">Arrestin C-terminal-like domain-containing protein</fullName>
    </recommendedName>
</protein>
<dbReference type="AlphaFoldDB" id="A0AAD6UHC8"/>
<feature type="compositionally biased region" description="Polar residues" evidence="1">
    <location>
        <begin position="594"/>
        <end position="605"/>
    </location>
</feature>
<feature type="region of interest" description="Disordered" evidence="1">
    <location>
        <begin position="93"/>
        <end position="113"/>
    </location>
</feature>
<evidence type="ECO:0000313" key="4">
    <source>
        <dbReference type="Proteomes" id="UP001222325"/>
    </source>
</evidence>
<dbReference type="Gene3D" id="2.60.40.640">
    <property type="match status" value="1"/>
</dbReference>
<dbReference type="InterPro" id="IPR011022">
    <property type="entry name" value="Arrestin_C-like"/>
</dbReference>
<dbReference type="GO" id="GO:0070086">
    <property type="term" value="P:ubiquitin-dependent endocytosis"/>
    <property type="evidence" value="ECO:0007669"/>
    <property type="project" value="TreeGrafter"/>
</dbReference>
<evidence type="ECO:0000259" key="2">
    <source>
        <dbReference type="SMART" id="SM01017"/>
    </source>
</evidence>
<dbReference type="Proteomes" id="UP001222325">
    <property type="component" value="Unassembled WGS sequence"/>
</dbReference>
<evidence type="ECO:0000256" key="1">
    <source>
        <dbReference type="SAM" id="MobiDB-lite"/>
    </source>
</evidence>
<feature type="region of interest" description="Disordered" evidence="1">
    <location>
        <begin position="584"/>
        <end position="613"/>
    </location>
</feature>
<feature type="compositionally biased region" description="Polar residues" evidence="1">
    <location>
        <begin position="727"/>
        <end position="741"/>
    </location>
</feature>
<accession>A0AAD6UHC8</accession>
<comment type="caution">
    <text evidence="3">The sequence shown here is derived from an EMBL/GenBank/DDBJ whole genome shotgun (WGS) entry which is preliminary data.</text>
</comment>
<sequence length="788" mass="85128">MSSTDDLDIASIASSSSGSTSFVRSGQSRSRVGRQCSTTLAVGCEELQDCQGFRALEPDSASLARHGTLLSSGATTGRRAAELKALLGNSNSRLRTGSLGSSKTRSGRGTTFEQAKPRARVEIDIALHSNVCVEGGIIKGLIKLRIRPRLAKEASVSISDGKLRILGFESIEGDHHEFYQYSTPWSAVVTSPPTIFQGCCDSEGFWTAREGIHNLGFELHLPLNGITHPKGPLYGHSGIRYIALASVKVKDKTQSKRSIAHFYRDIVVWPRLNPSVVLAPAEQPIQATTNNRLFMGGDGKVYLTAALHRPYFIAGTQVPVHLSVQNDTKKLIKSLTLTLYRSTFVFKRKSSRDVKATEADDVANSDTCQTTTSRKPVATSILEMAQGFARGHASTTGWWPGIPSGDRLEFSHLLLVPPDALSHSRERLLRVDYTIQVSLSADCLTADVSVTLPIRIINLLSLDPPPTFFCSESSSSKLLQTSLGATSMANIPVTLSGSDTDYQLVRGPDFSDLDIDEGFKDRVSDEDSGDDAELGNVSMYEDAEDLVQHAIVAAQMDLHSDQVPGSDDERLVQAAEHLEDLLDHEEAESDEPSAHNQAELLTSRPTRPRGPSSFALRVQNKLQVAAATSNPAALNDQRIDETSLPKTAPDALTCLAKNSIDANDACLDSDKPPTLAFPGYKIASSSFLDNRYSCPDSQSGFDTSPRHPGSRLLPRPPSIVGLPVPATSPNLYPTVPVQSSPAIRRSEAECSPEELTPKRQSVALGSSASSVKAKIKELEERVRAADGY</sequence>
<name>A0AAD6UHC8_9AGAR</name>
<dbReference type="InterPro" id="IPR050357">
    <property type="entry name" value="Arrestin_domain-protein"/>
</dbReference>
<organism evidence="3 4">
    <name type="scientific">Mycena belliarum</name>
    <dbReference type="NCBI Taxonomy" id="1033014"/>
    <lineage>
        <taxon>Eukaryota</taxon>
        <taxon>Fungi</taxon>
        <taxon>Dikarya</taxon>
        <taxon>Basidiomycota</taxon>
        <taxon>Agaricomycotina</taxon>
        <taxon>Agaricomycetes</taxon>
        <taxon>Agaricomycetidae</taxon>
        <taxon>Agaricales</taxon>
        <taxon>Marasmiineae</taxon>
        <taxon>Mycenaceae</taxon>
        <taxon>Mycena</taxon>
    </lineage>
</organism>
<dbReference type="GO" id="GO:0005829">
    <property type="term" value="C:cytosol"/>
    <property type="evidence" value="ECO:0007669"/>
    <property type="project" value="TreeGrafter"/>
</dbReference>
<dbReference type="GO" id="GO:0005886">
    <property type="term" value="C:plasma membrane"/>
    <property type="evidence" value="ECO:0007669"/>
    <property type="project" value="TreeGrafter"/>
</dbReference>
<dbReference type="InterPro" id="IPR014752">
    <property type="entry name" value="Arrestin-like_C"/>
</dbReference>
<proteinExistence type="predicted"/>
<gene>
    <name evidence="3" type="ORF">B0H15DRAFT_208976</name>
</gene>
<dbReference type="InterPro" id="IPR014756">
    <property type="entry name" value="Ig_E-set"/>
</dbReference>
<dbReference type="EMBL" id="JARJCN010000002">
    <property type="protein sequence ID" value="KAJ7103363.1"/>
    <property type="molecule type" value="Genomic_DNA"/>
</dbReference>
<dbReference type="GO" id="GO:0031625">
    <property type="term" value="F:ubiquitin protein ligase binding"/>
    <property type="evidence" value="ECO:0007669"/>
    <property type="project" value="TreeGrafter"/>
</dbReference>
<dbReference type="GO" id="GO:0030674">
    <property type="term" value="F:protein-macromolecule adaptor activity"/>
    <property type="evidence" value="ECO:0007669"/>
    <property type="project" value="TreeGrafter"/>
</dbReference>
<evidence type="ECO:0000313" key="3">
    <source>
        <dbReference type="EMBL" id="KAJ7103363.1"/>
    </source>
</evidence>
<feature type="region of interest" description="Disordered" evidence="1">
    <location>
        <begin position="696"/>
        <end position="770"/>
    </location>
</feature>
<reference evidence="3" key="1">
    <citation type="submission" date="2023-03" db="EMBL/GenBank/DDBJ databases">
        <title>Massive genome expansion in bonnet fungi (Mycena s.s.) driven by repeated elements and novel gene families across ecological guilds.</title>
        <authorList>
            <consortium name="Lawrence Berkeley National Laboratory"/>
            <person name="Harder C.B."/>
            <person name="Miyauchi S."/>
            <person name="Viragh M."/>
            <person name="Kuo A."/>
            <person name="Thoen E."/>
            <person name="Andreopoulos B."/>
            <person name="Lu D."/>
            <person name="Skrede I."/>
            <person name="Drula E."/>
            <person name="Henrissat B."/>
            <person name="Morin E."/>
            <person name="Kohler A."/>
            <person name="Barry K."/>
            <person name="LaButti K."/>
            <person name="Morin E."/>
            <person name="Salamov A."/>
            <person name="Lipzen A."/>
            <person name="Mereny Z."/>
            <person name="Hegedus B."/>
            <person name="Baldrian P."/>
            <person name="Stursova M."/>
            <person name="Weitz H."/>
            <person name="Taylor A."/>
            <person name="Grigoriev I.V."/>
            <person name="Nagy L.G."/>
            <person name="Martin F."/>
            <person name="Kauserud H."/>
        </authorList>
    </citation>
    <scope>NUCLEOTIDE SEQUENCE</scope>
    <source>
        <strain evidence="3">CBHHK173m</strain>
    </source>
</reference>
<dbReference type="Pfam" id="PF02752">
    <property type="entry name" value="Arrestin_C"/>
    <property type="match status" value="1"/>
</dbReference>
<dbReference type="SMART" id="SM01017">
    <property type="entry name" value="Arrestin_C"/>
    <property type="match status" value="1"/>
</dbReference>
<dbReference type="PANTHER" id="PTHR11188">
    <property type="entry name" value="ARRESTIN DOMAIN CONTAINING PROTEIN"/>
    <property type="match status" value="1"/>
</dbReference>
<keyword evidence="4" id="KW-1185">Reference proteome</keyword>
<dbReference type="SUPFAM" id="SSF81296">
    <property type="entry name" value="E set domains"/>
    <property type="match status" value="1"/>
</dbReference>
<feature type="domain" description="Arrestin C-terminal-like" evidence="2">
    <location>
        <begin position="297"/>
        <end position="461"/>
    </location>
</feature>
<dbReference type="PANTHER" id="PTHR11188:SF17">
    <property type="entry name" value="FI21816P1"/>
    <property type="match status" value="1"/>
</dbReference>